<dbReference type="EMBL" id="VBUT01000002">
    <property type="protein sequence ID" value="TLF81364.1"/>
    <property type="molecule type" value="Genomic_DNA"/>
</dbReference>
<evidence type="ECO:0008006" key="3">
    <source>
        <dbReference type="Google" id="ProtNLM"/>
    </source>
</evidence>
<comment type="caution">
    <text evidence="1">The sequence shown here is derived from an EMBL/GenBank/DDBJ whole genome shotgun (WGS) entry which is preliminary data.</text>
</comment>
<dbReference type="Proteomes" id="UP000306378">
    <property type="component" value="Unassembled WGS sequence"/>
</dbReference>
<gene>
    <name evidence="1" type="ORF">FEK34_05935</name>
</gene>
<proteinExistence type="predicted"/>
<evidence type="ECO:0000313" key="2">
    <source>
        <dbReference type="Proteomes" id="UP000306378"/>
    </source>
</evidence>
<name>A0A5R8NYG7_9NOCA</name>
<organism evidence="1 2">
    <name type="scientific">Nocardia cyriacigeorgica</name>
    <dbReference type="NCBI Taxonomy" id="135487"/>
    <lineage>
        <taxon>Bacteria</taxon>
        <taxon>Bacillati</taxon>
        <taxon>Actinomycetota</taxon>
        <taxon>Actinomycetes</taxon>
        <taxon>Mycobacteriales</taxon>
        <taxon>Nocardiaceae</taxon>
        <taxon>Nocardia</taxon>
    </lineage>
</organism>
<dbReference type="AlphaFoldDB" id="A0A5R8NYG7"/>
<protein>
    <recommendedName>
        <fullName evidence="3">DUF885 domain-containing protein</fullName>
    </recommendedName>
</protein>
<evidence type="ECO:0000313" key="1">
    <source>
        <dbReference type="EMBL" id="TLF81364.1"/>
    </source>
</evidence>
<reference evidence="1 2" key="1">
    <citation type="submission" date="2019-05" db="EMBL/GenBank/DDBJ databases">
        <title>Genomes sequences of two Nocardia cyriacigeorgica environmental isolates, type strains Nocardia asteroides ATCC 19247 and Nocardia cyriacigeorgica DSM 44484.</title>
        <authorList>
            <person name="Vautrin F."/>
            <person name="Bergeron E."/>
            <person name="Dubost A."/>
            <person name="Abrouk D."/>
            <person name="Rodriguez Nava V."/>
            <person name="Pujic P."/>
        </authorList>
    </citation>
    <scope>NUCLEOTIDE SEQUENCE [LARGE SCALE GENOMIC DNA]</scope>
    <source>
        <strain evidence="1 2">EML 446</strain>
    </source>
</reference>
<sequence length="414" mass="45661">MSGQDWFRDYSLLALRLNRQVTSNTGGTVLIYQGPSQWSAEVAGEQPLPPEKLVDDADRLLATLPFEPARSRYLAAQIRAMRAVARRQCGGQLPLADYARECLGLEVSWVPETEFEQAHDRLDAALPAGRGSLSDRLHAWQAAHALAAERVQRQLPVIVGQAIAETRVRTDAMIVSLPPDEVVDCELVTGTHFWGAGAYEGGRKATLYINTDIPFNLADLLYLVAHEVHPGHIAEALLKQIHLVDGQGVIDQQVRFMLSPPFALGEGLGLHAESIIFPGDEAREWLTDNVFAAERIQPDGSDLASIHEVKNTLWGVLANVAFLADEGRPDAELAGYLARWGLYDGNEIAAAFNSIRAPGMSVYVLGYYFGWQLVRSWLNTPDRFLRVRRLLTEQLLPADLEAGWPSSTPATNPR</sequence>
<accession>A0A5R8NYG7</accession>